<evidence type="ECO:0000313" key="1">
    <source>
        <dbReference type="EMBL" id="QHU08463.1"/>
    </source>
</evidence>
<dbReference type="InterPro" id="IPR043905">
    <property type="entry name" value="DUF5771"/>
</dbReference>
<sequence>MTMCKPGEIKRKAYTRKAYIRADGTRVKATKVKAGCIPDRGTPGKGKKLLKTPLKRGELVQFGYAASELAGDRRKALAKAIALYGATSVFRKVNLLATFNKNTNPTVSRKFKADANWISKTYL</sequence>
<proteinExistence type="predicted"/>
<organism evidence="1">
    <name type="scientific">viral metagenome</name>
    <dbReference type="NCBI Taxonomy" id="1070528"/>
    <lineage>
        <taxon>unclassified sequences</taxon>
        <taxon>metagenomes</taxon>
        <taxon>organismal metagenomes</taxon>
    </lineage>
</organism>
<dbReference type="Pfam" id="PF19075">
    <property type="entry name" value="DUF5771"/>
    <property type="match status" value="1"/>
</dbReference>
<dbReference type="EMBL" id="MN740697">
    <property type="protein sequence ID" value="QHU08463.1"/>
    <property type="molecule type" value="Genomic_DNA"/>
</dbReference>
<name>A0A6C0JSW6_9ZZZZ</name>
<protein>
    <submittedName>
        <fullName evidence="1">Uncharacterized protein</fullName>
    </submittedName>
</protein>
<dbReference type="AlphaFoldDB" id="A0A6C0JSW6"/>
<reference evidence="1" key="1">
    <citation type="journal article" date="2020" name="Nature">
        <title>Giant virus diversity and host interactions through global metagenomics.</title>
        <authorList>
            <person name="Schulz F."/>
            <person name="Roux S."/>
            <person name="Paez-Espino D."/>
            <person name="Jungbluth S."/>
            <person name="Walsh D.A."/>
            <person name="Denef V.J."/>
            <person name="McMahon K.D."/>
            <person name="Konstantinidis K.T."/>
            <person name="Eloe-Fadrosh E.A."/>
            <person name="Kyrpides N.C."/>
            <person name="Woyke T."/>
        </authorList>
    </citation>
    <scope>NUCLEOTIDE SEQUENCE</scope>
    <source>
        <strain evidence="1">GVMAG-S-1062768-28</strain>
    </source>
</reference>
<accession>A0A6C0JSW6</accession>